<dbReference type="InterPro" id="IPR036390">
    <property type="entry name" value="WH_DNA-bd_sf"/>
</dbReference>
<dbReference type="Gene3D" id="3.40.190.290">
    <property type="match status" value="1"/>
</dbReference>
<keyword evidence="7" id="KW-1185">Reference proteome</keyword>
<keyword evidence="4" id="KW-0804">Transcription</keyword>
<evidence type="ECO:0000259" key="5">
    <source>
        <dbReference type="PROSITE" id="PS50931"/>
    </source>
</evidence>
<evidence type="ECO:0000256" key="4">
    <source>
        <dbReference type="ARBA" id="ARBA00023163"/>
    </source>
</evidence>
<evidence type="ECO:0000256" key="1">
    <source>
        <dbReference type="ARBA" id="ARBA00009437"/>
    </source>
</evidence>
<name>A0A5C1NCF6_9GAMM</name>
<evidence type="ECO:0000256" key="3">
    <source>
        <dbReference type="ARBA" id="ARBA00023125"/>
    </source>
</evidence>
<keyword evidence="3" id="KW-0238">DNA-binding</keyword>
<dbReference type="GO" id="GO:0043565">
    <property type="term" value="F:sequence-specific DNA binding"/>
    <property type="evidence" value="ECO:0007669"/>
    <property type="project" value="TreeGrafter"/>
</dbReference>
<dbReference type="PANTHER" id="PTHR30427:SF1">
    <property type="entry name" value="TRANSCRIPTIONAL ACTIVATOR PROTEIN LYSR"/>
    <property type="match status" value="1"/>
</dbReference>
<evidence type="ECO:0000256" key="2">
    <source>
        <dbReference type="ARBA" id="ARBA00023015"/>
    </source>
</evidence>
<proteinExistence type="inferred from homology"/>
<evidence type="ECO:0000313" key="7">
    <source>
        <dbReference type="Proteomes" id="UP000324285"/>
    </source>
</evidence>
<protein>
    <submittedName>
        <fullName evidence="6">LysR family transcriptional regulator</fullName>
    </submittedName>
</protein>
<dbReference type="Proteomes" id="UP000324285">
    <property type="component" value="Chromosome"/>
</dbReference>
<dbReference type="InterPro" id="IPR005119">
    <property type="entry name" value="LysR_subst-bd"/>
</dbReference>
<evidence type="ECO:0000313" key="6">
    <source>
        <dbReference type="EMBL" id="QEM80651.1"/>
    </source>
</evidence>
<dbReference type="InterPro" id="IPR036388">
    <property type="entry name" value="WH-like_DNA-bd_sf"/>
</dbReference>
<sequence length="315" mass="34879">MKIRHHLRQLQIFQEVVRAGSLTKAARRLELSQPAVSAAIANLEQEVGFLLFRRNHYGTELTLEAEYLAEGVERVLTSLKHLGELSDGLRQGRAGKLLVGCKPGMSLSVMPRIMADYLSDYPGSQLSLQTFSSLHIRDAVSEGQFDVGVIEIQDDMHALDVTRYGIRLYLVLPENSPLIGHETVTAEDLNGLPFICLDEHHQSTIKLRNVMRAAGVNVHVVVSTHLFPSAIGLANQGIGHTLVDALTAEQFMTRRDSRITVVPFEPSIDLDIAVVTSRYHSPSRQCQGFLPYLHASIEACQRYSQQFGTRASASP</sequence>
<organism evidence="6 7">
    <name type="scientific">Halomonas binhaiensis</name>
    <dbReference type="NCBI Taxonomy" id="2562282"/>
    <lineage>
        <taxon>Bacteria</taxon>
        <taxon>Pseudomonadati</taxon>
        <taxon>Pseudomonadota</taxon>
        <taxon>Gammaproteobacteria</taxon>
        <taxon>Oceanospirillales</taxon>
        <taxon>Halomonadaceae</taxon>
        <taxon>Halomonas</taxon>
    </lineage>
</organism>
<dbReference type="SUPFAM" id="SSF53850">
    <property type="entry name" value="Periplasmic binding protein-like II"/>
    <property type="match status" value="1"/>
</dbReference>
<dbReference type="GO" id="GO:0010628">
    <property type="term" value="P:positive regulation of gene expression"/>
    <property type="evidence" value="ECO:0007669"/>
    <property type="project" value="TreeGrafter"/>
</dbReference>
<dbReference type="OrthoDB" id="6624490at2"/>
<dbReference type="Gene3D" id="1.10.10.10">
    <property type="entry name" value="Winged helix-like DNA-binding domain superfamily/Winged helix DNA-binding domain"/>
    <property type="match status" value="1"/>
</dbReference>
<dbReference type="InterPro" id="IPR000847">
    <property type="entry name" value="LysR_HTH_N"/>
</dbReference>
<dbReference type="PRINTS" id="PR00039">
    <property type="entry name" value="HTHLYSR"/>
</dbReference>
<dbReference type="Pfam" id="PF03466">
    <property type="entry name" value="LysR_substrate"/>
    <property type="match status" value="1"/>
</dbReference>
<feature type="domain" description="HTH lysR-type" evidence="5">
    <location>
        <begin position="1"/>
        <end position="62"/>
    </location>
</feature>
<keyword evidence="2" id="KW-0805">Transcription regulation</keyword>
<dbReference type="Pfam" id="PF00126">
    <property type="entry name" value="HTH_1"/>
    <property type="match status" value="1"/>
</dbReference>
<dbReference type="EMBL" id="CP038437">
    <property type="protein sequence ID" value="QEM80651.1"/>
    <property type="molecule type" value="Genomic_DNA"/>
</dbReference>
<dbReference type="PANTHER" id="PTHR30427">
    <property type="entry name" value="TRANSCRIPTIONAL ACTIVATOR PROTEIN LYSR"/>
    <property type="match status" value="1"/>
</dbReference>
<dbReference type="KEGG" id="hbh:E4T21_03075"/>
<accession>A0A5C1NCF6</accession>
<dbReference type="AlphaFoldDB" id="A0A5C1NCF6"/>
<dbReference type="GO" id="GO:0003700">
    <property type="term" value="F:DNA-binding transcription factor activity"/>
    <property type="evidence" value="ECO:0007669"/>
    <property type="project" value="InterPro"/>
</dbReference>
<dbReference type="PROSITE" id="PS50931">
    <property type="entry name" value="HTH_LYSR"/>
    <property type="match status" value="1"/>
</dbReference>
<gene>
    <name evidence="6" type="ORF">E4T21_03075</name>
</gene>
<comment type="similarity">
    <text evidence="1">Belongs to the LysR transcriptional regulatory family.</text>
</comment>
<dbReference type="SUPFAM" id="SSF46785">
    <property type="entry name" value="Winged helix' DNA-binding domain"/>
    <property type="match status" value="1"/>
</dbReference>
<reference evidence="6" key="1">
    <citation type="submission" date="2021-02" db="EMBL/GenBank/DDBJ databases">
        <title>Strain Y2R2, a novel species of the genus Halomonas.</title>
        <authorList>
            <person name="Huang H."/>
        </authorList>
    </citation>
    <scope>NUCLEOTIDE SEQUENCE</scope>
    <source>
        <strain evidence="6">Y2R2</strain>
    </source>
</reference>
<dbReference type="RefSeq" id="WP_149283430.1">
    <property type="nucleotide sequence ID" value="NZ_CP038437.2"/>
</dbReference>